<dbReference type="PANTHER" id="PTHR10073">
    <property type="entry name" value="DNA MISMATCH REPAIR PROTEIN MLH, PMS, MUTL"/>
    <property type="match status" value="1"/>
</dbReference>
<name>A0A9D1LZ79_9FIRM</name>
<feature type="compositionally biased region" description="Basic and acidic residues" evidence="5">
    <location>
        <begin position="399"/>
        <end position="412"/>
    </location>
</feature>
<dbReference type="SMART" id="SM00853">
    <property type="entry name" value="MutL_C"/>
    <property type="match status" value="1"/>
</dbReference>
<feature type="compositionally biased region" description="Basic and acidic residues" evidence="5">
    <location>
        <begin position="367"/>
        <end position="384"/>
    </location>
</feature>
<dbReference type="PROSITE" id="PS00058">
    <property type="entry name" value="DNA_MISMATCH_REPAIR_1"/>
    <property type="match status" value="1"/>
</dbReference>
<evidence type="ECO:0000256" key="1">
    <source>
        <dbReference type="ARBA" id="ARBA00006082"/>
    </source>
</evidence>
<evidence type="ECO:0000313" key="8">
    <source>
        <dbReference type="EMBL" id="HIU50804.1"/>
    </source>
</evidence>
<evidence type="ECO:0000256" key="3">
    <source>
        <dbReference type="ARBA" id="ARBA00023204"/>
    </source>
</evidence>
<dbReference type="NCBIfam" id="TIGR00585">
    <property type="entry name" value="mutl"/>
    <property type="match status" value="1"/>
</dbReference>
<dbReference type="GO" id="GO:0140664">
    <property type="term" value="F:ATP-dependent DNA damage sensor activity"/>
    <property type="evidence" value="ECO:0007669"/>
    <property type="project" value="InterPro"/>
</dbReference>
<evidence type="ECO:0000259" key="7">
    <source>
        <dbReference type="SMART" id="SM01340"/>
    </source>
</evidence>
<dbReference type="SUPFAM" id="SSF54211">
    <property type="entry name" value="Ribosomal protein S5 domain 2-like"/>
    <property type="match status" value="1"/>
</dbReference>
<accession>A0A9D1LZ79</accession>
<dbReference type="SUPFAM" id="SSF118116">
    <property type="entry name" value="DNA mismatch repair protein MutL"/>
    <property type="match status" value="1"/>
</dbReference>
<dbReference type="FunFam" id="3.30.565.10:FF:000003">
    <property type="entry name" value="DNA mismatch repair endonuclease MutL"/>
    <property type="match status" value="1"/>
</dbReference>
<dbReference type="Gene3D" id="3.30.565.10">
    <property type="entry name" value="Histidine kinase-like ATPase, C-terminal domain"/>
    <property type="match status" value="1"/>
</dbReference>
<feature type="region of interest" description="Disordered" evidence="5">
    <location>
        <begin position="367"/>
        <end position="453"/>
    </location>
</feature>
<evidence type="ECO:0000256" key="5">
    <source>
        <dbReference type="SAM" id="MobiDB-lite"/>
    </source>
</evidence>
<dbReference type="EMBL" id="DVNG01000110">
    <property type="protein sequence ID" value="HIU50804.1"/>
    <property type="molecule type" value="Genomic_DNA"/>
</dbReference>
<feature type="domain" description="MutL C-terminal dimerisation" evidence="6">
    <location>
        <begin position="545"/>
        <end position="686"/>
    </location>
</feature>
<keyword evidence="8" id="KW-0255">Endonuclease</keyword>
<evidence type="ECO:0000259" key="6">
    <source>
        <dbReference type="SMART" id="SM00853"/>
    </source>
</evidence>
<organism evidence="8 9">
    <name type="scientific">Candidatus Limousia pullorum</name>
    <dbReference type="NCBI Taxonomy" id="2840860"/>
    <lineage>
        <taxon>Bacteria</taxon>
        <taxon>Bacillati</taxon>
        <taxon>Bacillota</taxon>
        <taxon>Clostridia</taxon>
        <taxon>Eubacteriales</taxon>
        <taxon>Oscillospiraceae</taxon>
        <taxon>Oscillospiraceae incertae sedis</taxon>
        <taxon>Candidatus Limousia</taxon>
    </lineage>
</organism>
<dbReference type="Gene3D" id="3.30.1540.20">
    <property type="entry name" value="MutL, C-terminal domain, dimerisation subdomain"/>
    <property type="match status" value="1"/>
</dbReference>
<sequence length="729" mass="82014">MGRINVLDKHMAELIAAGEVVERPASAIKEMVENSIDAGSTAITVEIKNGGVSFMRVADNGSGIMRDDVKKAFLRHATSKIKDQSDLDKIGTLGFRGEALASISAVSDLTLITRCPEDFVGTSYRVRGGEEVLFEDVGCPVGTTFIVRELFFNVPARMKFLKKDISEGNAVSAVMDRLALAHPEIAFTYIKDGKVALKTTGDGKLRSAIYSVFGREFVNTLMPVDYTLDNVRVYGFISRPVNARPNRNMQNFFINGRYVKTKTGVVALEEACKGSVMVGKFPACVLNIQLDFSMVDVNVHPAKIEVRFVNEKPVFDAVYHGVKSTLLKEDTNKSAVINSLQKSSFEPQTPKVNPFEMAQMIFKKRDLEEAEKNEPPKAEEKTDPISELDSVSENIKPLSLEEKPFKEAEKTSENNSSDIFKNKTEEDISITFEEKEEKKEDKKPLAENDGDSIKKVTPSDEYIKALKEKIITNFKDHGNFSSNKNQRDLNDSAGVNENAHVYAKLNKEVFKDNDMTSETVQKPKEENFTGENLLEKDEQTVLPRFIGELFNTYIILENEKKEMLLIDKHAAHERILYEKLKKEKGKGFSQMLLEPVRVLLDKMDYDSSIAHLDVFKEAGFDVEDFGFGTLIVRSAPQYLDEKDIHDSVIEMAGYIAKNKKDITTEHMDWIYHNVACRAAVKGGNLNSSAELMEIVKILHENPQLRYCPHGRPIVVSISRREIEKQFGRV</sequence>
<dbReference type="SUPFAM" id="SSF55874">
    <property type="entry name" value="ATPase domain of HSP90 chaperone/DNA topoisomerase II/histidine kinase"/>
    <property type="match status" value="1"/>
</dbReference>
<dbReference type="GO" id="GO:0032300">
    <property type="term" value="C:mismatch repair complex"/>
    <property type="evidence" value="ECO:0007669"/>
    <property type="project" value="InterPro"/>
</dbReference>
<dbReference type="CDD" id="cd16926">
    <property type="entry name" value="HATPase_MutL-MLH-PMS-like"/>
    <property type="match status" value="1"/>
</dbReference>
<dbReference type="InterPro" id="IPR014762">
    <property type="entry name" value="DNA_mismatch_repair_CS"/>
</dbReference>
<reference evidence="8" key="1">
    <citation type="submission" date="2020-10" db="EMBL/GenBank/DDBJ databases">
        <authorList>
            <person name="Gilroy R."/>
        </authorList>
    </citation>
    <scope>NUCLEOTIDE SEQUENCE</scope>
    <source>
        <strain evidence="8">ChiGjej1B1-1684</strain>
    </source>
</reference>
<dbReference type="GO" id="GO:0006298">
    <property type="term" value="P:mismatch repair"/>
    <property type="evidence" value="ECO:0007669"/>
    <property type="project" value="UniProtKB-UniRule"/>
</dbReference>
<dbReference type="InterPro" id="IPR014721">
    <property type="entry name" value="Ribsml_uS5_D2-typ_fold_subgr"/>
</dbReference>
<keyword evidence="3 4" id="KW-0234">DNA repair</keyword>
<dbReference type="InterPro" id="IPR002099">
    <property type="entry name" value="MutL/Mlh/PMS"/>
</dbReference>
<dbReference type="CDD" id="cd00782">
    <property type="entry name" value="MutL_Trans"/>
    <property type="match status" value="1"/>
</dbReference>
<dbReference type="InterPro" id="IPR037198">
    <property type="entry name" value="MutL_C_sf"/>
</dbReference>
<dbReference type="InterPro" id="IPR042121">
    <property type="entry name" value="MutL_C_regsub"/>
</dbReference>
<dbReference type="Gene3D" id="3.30.230.10">
    <property type="match status" value="1"/>
</dbReference>
<dbReference type="GO" id="GO:0016887">
    <property type="term" value="F:ATP hydrolysis activity"/>
    <property type="evidence" value="ECO:0007669"/>
    <property type="project" value="InterPro"/>
</dbReference>
<dbReference type="InterPro" id="IPR020667">
    <property type="entry name" value="DNA_mismatch_repair_MutL"/>
</dbReference>
<dbReference type="PANTHER" id="PTHR10073:SF12">
    <property type="entry name" value="DNA MISMATCH REPAIR PROTEIN MLH1"/>
    <property type="match status" value="1"/>
</dbReference>
<comment type="similarity">
    <text evidence="1 4">Belongs to the DNA mismatch repair MutL/HexB family.</text>
</comment>
<evidence type="ECO:0000256" key="4">
    <source>
        <dbReference type="HAMAP-Rule" id="MF_00149"/>
    </source>
</evidence>
<keyword evidence="8" id="KW-0540">Nuclease</keyword>
<keyword evidence="2 4" id="KW-0227">DNA damage</keyword>
<dbReference type="HAMAP" id="MF_00149">
    <property type="entry name" value="DNA_mis_repair"/>
    <property type="match status" value="1"/>
</dbReference>
<dbReference type="Pfam" id="PF01119">
    <property type="entry name" value="DNA_mis_repair"/>
    <property type="match status" value="1"/>
</dbReference>
<dbReference type="GO" id="GO:0030983">
    <property type="term" value="F:mismatched DNA binding"/>
    <property type="evidence" value="ECO:0007669"/>
    <property type="project" value="InterPro"/>
</dbReference>
<proteinExistence type="inferred from homology"/>
<evidence type="ECO:0000313" key="9">
    <source>
        <dbReference type="Proteomes" id="UP000824118"/>
    </source>
</evidence>
<dbReference type="InterPro" id="IPR038973">
    <property type="entry name" value="MutL/Mlh/Pms-like"/>
</dbReference>
<keyword evidence="8" id="KW-0378">Hydrolase</keyword>
<gene>
    <name evidence="4 8" type="primary">mutL</name>
    <name evidence="8" type="ORF">IAD22_07305</name>
</gene>
<dbReference type="GO" id="GO:0005524">
    <property type="term" value="F:ATP binding"/>
    <property type="evidence" value="ECO:0007669"/>
    <property type="project" value="InterPro"/>
</dbReference>
<dbReference type="InterPro" id="IPR036890">
    <property type="entry name" value="HATPase_C_sf"/>
</dbReference>
<dbReference type="Pfam" id="PF13589">
    <property type="entry name" value="HATPase_c_3"/>
    <property type="match status" value="1"/>
</dbReference>
<dbReference type="Proteomes" id="UP000824118">
    <property type="component" value="Unassembled WGS sequence"/>
</dbReference>
<feature type="compositionally biased region" description="Basic and acidic residues" evidence="5">
    <location>
        <begin position="420"/>
        <end position="453"/>
    </location>
</feature>
<dbReference type="InterPro" id="IPR042120">
    <property type="entry name" value="MutL_C_dimsub"/>
</dbReference>
<feature type="domain" description="DNA mismatch repair protein S5" evidence="7">
    <location>
        <begin position="209"/>
        <end position="327"/>
    </location>
</feature>
<dbReference type="GO" id="GO:0004519">
    <property type="term" value="F:endonuclease activity"/>
    <property type="evidence" value="ECO:0007669"/>
    <property type="project" value="UniProtKB-KW"/>
</dbReference>
<evidence type="ECO:0000256" key="2">
    <source>
        <dbReference type="ARBA" id="ARBA00022763"/>
    </source>
</evidence>
<dbReference type="SMART" id="SM01340">
    <property type="entry name" value="DNA_mis_repair"/>
    <property type="match status" value="1"/>
</dbReference>
<dbReference type="AlphaFoldDB" id="A0A9D1LZ79"/>
<protein>
    <recommendedName>
        <fullName evidence="4">DNA mismatch repair protein MutL</fullName>
    </recommendedName>
</protein>
<reference evidence="8" key="2">
    <citation type="journal article" date="2021" name="PeerJ">
        <title>Extensive microbial diversity within the chicken gut microbiome revealed by metagenomics and culture.</title>
        <authorList>
            <person name="Gilroy R."/>
            <person name="Ravi A."/>
            <person name="Getino M."/>
            <person name="Pursley I."/>
            <person name="Horton D.L."/>
            <person name="Alikhan N.F."/>
            <person name="Baker D."/>
            <person name="Gharbi K."/>
            <person name="Hall N."/>
            <person name="Watson M."/>
            <person name="Adriaenssens E.M."/>
            <person name="Foster-Nyarko E."/>
            <person name="Jarju S."/>
            <person name="Secka A."/>
            <person name="Antonio M."/>
            <person name="Oren A."/>
            <person name="Chaudhuri R.R."/>
            <person name="La Ragione R."/>
            <person name="Hildebrand F."/>
            <person name="Pallen M.J."/>
        </authorList>
    </citation>
    <scope>NUCLEOTIDE SEQUENCE</scope>
    <source>
        <strain evidence="8">ChiGjej1B1-1684</strain>
    </source>
</reference>
<comment type="caution">
    <text evidence="8">The sequence shown here is derived from an EMBL/GenBank/DDBJ whole genome shotgun (WGS) entry which is preliminary data.</text>
</comment>
<dbReference type="Pfam" id="PF08676">
    <property type="entry name" value="MutL_C"/>
    <property type="match status" value="1"/>
</dbReference>
<dbReference type="InterPro" id="IPR013507">
    <property type="entry name" value="DNA_mismatch_S5_2-like"/>
</dbReference>
<comment type="function">
    <text evidence="4">This protein is involved in the repair of mismatches in DNA. It is required for dam-dependent methyl-directed DNA mismatch repair. May act as a 'molecular matchmaker', a protein that promotes the formation of a stable complex between two or more DNA-binding proteins in an ATP-dependent manner without itself being part of a final effector complex.</text>
</comment>
<dbReference type="Gene3D" id="3.30.1370.100">
    <property type="entry name" value="MutL, C-terminal domain, regulatory subdomain"/>
    <property type="match status" value="1"/>
</dbReference>
<dbReference type="InterPro" id="IPR014790">
    <property type="entry name" value="MutL_C"/>
</dbReference>
<dbReference type="InterPro" id="IPR020568">
    <property type="entry name" value="Ribosomal_Su5_D2-typ_SF"/>
</dbReference>